<dbReference type="RefSeq" id="WP_192600033.1">
    <property type="nucleotide sequence ID" value="NZ_JADBEL010000025.1"/>
</dbReference>
<dbReference type="Proteomes" id="UP000658225">
    <property type="component" value="Unassembled WGS sequence"/>
</dbReference>
<dbReference type="AlphaFoldDB" id="A0A927MKG3"/>
<dbReference type="InterPro" id="IPR023162">
    <property type="entry name" value="Apc36109-like_dom_sf"/>
</dbReference>
<organism evidence="1 2">
    <name type="scientific">Sporosarcina limicola</name>
    <dbReference type="NCBI Taxonomy" id="34101"/>
    <lineage>
        <taxon>Bacteria</taxon>
        <taxon>Bacillati</taxon>
        <taxon>Bacillota</taxon>
        <taxon>Bacilli</taxon>
        <taxon>Bacillales</taxon>
        <taxon>Caryophanaceae</taxon>
        <taxon>Sporosarcina</taxon>
    </lineage>
</organism>
<keyword evidence="2" id="KW-1185">Reference proteome</keyword>
<reference evidence="1" key="1">
    <citation type="submission" date="2020-10" db="EMBL/GenBank/DDBJ databases">
        <title>Genomic Encyclopedia of Type Strains, Phase IV (KMG-IV): sequencing the most valuable type-strain genomes for metagenomic binning, comparative biology and taxonomic classification.</title>
        <authorList>
            <person name="Goeker M."/>
        </authorList>
    </citation>
    <scope>NUCLEOTIDE SEQUENCE</scope>
    <source>
        <strain evidence="1">DSM 13886</strain>
    </source>
</reference>
<protein>
    <recommendedName>
        <fullName evidence="3">DUF1871 family protein</fullName>
    </recommendedName>
</protein>
<dbReference type="SUPFAM" id="SSF116922">
    <property type="entry name" value="YugE-like"/>
    <property type="match status" value="1"/>
</dbReference>
<evidence type="ECO:0008006" key="3">
    <source>
        <dbReference type="Google" id="ProtNLM"/>
    </source>
</evidence>
<evidence type="ECO:0000313" key="2">
    <source>
        <dbReference type="Proteomes" id="UP000658225"/>
    </source>
</evidence>
<proteinExistence type="predicted"/>
<name>A0A927MKG3_9BACL</name>
<dbReference type="Pfam" id="PF08958">
    <property type="entry name" value="DUF1871"/>
    <property type="match status" value="1"/>
</dbReference>
<sequence length="86" mass="10285">MQTIEMNKKAVILLEEWDPFHEGKKAYELEIVDVVTELHRLDHPTDLAKRIREIYEHSYELWIPIENCVQISYKLLAIKYEAKCIV</sequence>
<dbReference type="InterPro" id="IPR015053">
    <property type="entry name" value="DUF1871"/>
</dbReference>
<evidence type="ECO:0000313" key="1">
    <source>
        <dbReference type="EMBL" id="MBE1556384.1"/>
    </source>
</evidence>
<gene>
    <name evidence="1" type="ORF">H4683_003508</name>
</gene>
<dbReference type="Gene3D" id="1.10.340.20">
    <property type="entry name" value="Apc36109-like domain"/>
    <property type="match status" value="1"/>
</dbReference>
<accession>A0A927MKG3</accession>
<comment type="caution">
    <text evidence="1">The sequence shown here is derived from an EMBL/GenBank/DDBJ whole genome shotgun (WGS) entry which is preliminary data.</text>
</comment>
<dbReference type="EMBL" id="JADBEL010000025">
    <property type="protein sequence ID" value="MBE1556384.1"/>
    <property type="molecule type" value="Genomic_DNA"/>
</dbReference>